<evidence type="ECO:0000256" key="3">
    <source>
        <dbReference type="ARBA" id="ARBA00012169"/>
    </source>
</evidence>
<dbReference type="RefSeq" id="XP_031028051.1">
    <property type="nucleotide sequence ID" value="XM_031166252.1"/>
</dbReference>
<dbReference type="PANTHER" id="PTHR10048">
    <property type="entry name" value="PHOSPHATIDYLINOSITOL KINASE"/>
    <property type="match status" value="1"/>
</dbReference>
<comment type="caution">
    <text evidence="10">The sequence shown here is derived from an EMBL/GenBank/DDBJ whole genome shotgun (WGS) entry which is preliminary data.</text>
</comment>
<evidence type="ECO:0000256" key="6">
    <source>
        <dbReference type="ARBA" id="ARBA00022777"/>
    </source>
</evidence>
<dbReference type="GO" id="GO:0004430">
    <property type="term" value="F:1-phosphatidylinositol 4-kinase activity"/>
    <property type="evidence" value="ECO:0007669"/>
    <property type="project" value="UniProtKB-EC"/>
</dbReference>
<sequence length="1864" mass="208685">MFYRFDGDALALLCETAHSVANSPELTAEIITEWVYLCCPPIADKFETSIKTPTTTSVAKSPPLVVDFYRDHLHQIGILGILEFIKLEGKGLYRTELLSLCLEATRPSHDLVNVPHASTEVNCALLEDFFYEFTFRLLAIANKYENVREQALTAVWDWIETCRAVFESPSEKQTLYVAMAAMGGTLCGAADSSAMLHLPFISTLSSAFQSIVSSKNILKVYQTLSTPDPVVPATNGNDNDNNDVNISIHLTTLDPSYNPITLVSNMFMFAHELLSGWAVFRPEVLGGAGKVWEALLEQKPAEVLTAGDTRGQDVVKSIYASCWDPEWRLCIQNAPGADVEGVETVLPTTIQTGVLCAVHVESLAEDCIRNVHHVMEDAEALSPGQIRTEIYLECLEGLGVIGRQYPHFHPEIVKILTDFLLEPSNVFVNGTDDFTAAALRQCAGAMLALVLKIAHNPPLTKTTLFSFINMAQSTHANLPDPGVISLQNRAFLNALTVLSSLSSVLPPDEAIRFSIPALTRRLEDCEPYQDLIWENLANIGLTCNLGVFKEVVSLLLEDSRKTVSKISRVSHTLARVTGRPPEFAEMYLNCILTVFNDKAAALQSKPVQDTGLVQELRDLVSILRIICDQVDLKSEAINTEEVSELFRNFWFYLVVFVLNSNGSWPRDWFASLLVVATKTPPLLMRPRESNLLADLGSNSILRAKLPEWAISKARTALATLLPSRISEIRVANPSHVVYLLAVHQLECMRIRKTSFEYILMYLVDDRLYDSEVFPILEVLADDVTRSYVNERTKRPQKPTSAHARDLIINAAHRLGKVRKFSSQTIDKVISLQPGLLWNRELVFLMLDILQALDFDATGSYDKKMEVASKLGFELSFVDRADRDAAFKHFMELCATWMQDSVKRCSSQSIGLIQGYVVSLNQDFPGFTLGEGSALETLLSRFMSHEEISYAIIRSMGKQAHYIGIMKGMISQLEENGLTRDAAEKHASKNILGDLATLTRSKDAAPLKELHAKLFMAGALLVMSNTVDEGLLYGISWYPILVFSPPVLELAVSVWRWIMSWRPDLSGPLLSLLVIGWETSILNKKGLYLVDEKPLNPFYDKMTYTPSVKVADVQDDAVAHLYWFRFLTERFRVASLQDEVHVRLYVKLLQIANLHLDTIRAHPRIREVRLQLMILAAKVLEVLEATEDQSAPFVRNFLFEDLFSWFSVQPMWGGVSSAELDLLKDLHALVKGSSPSKSDVIVLTSPRSVKTAFNTSYRACKVSSLDAQLLAVLLLENEISRLLAWWDPLDSRPASLAPISAMGADRTIKWNHQVRIAWSISPHVALQLPARFAAAAESIEAELMVLVSSAAITIMDAPAALSWILTPASLAPKNDDGNLRALLYWASVAPITAVSMLVDFQHHPWVLQYAVRVLESFPVEEVFFYIPQMVQGLRNDHSGYIEHFVLLAAKSSQLFAHQIIWNMQANMKKELKDKEHSLVDDVVIKPILDRIIAKIVTSLSGTDKEFYEREFTFFKAVTDISGKLKPFIKKTKQEKKKKIDEEMRLIKVDPGVYLPSNPESIVVNLDYDSGRPLQSHAKAPFMATFLIKPAVSNSVSGSEEALNKDGPSKWQSCMFKVGDDCRQDVLALQLMSIFKGIFTSVGLDLYLFPYRVVATEPGCGVIEIIPNSISRDMMGREKVNSTFEFGTVDAVRFQKARDAFVRSLAASSLILYILQIKDRHNGNIMFDEEGHILHIDFGFILEIAPGGIKFESAPFKLTQEMIAVLGGDNTPSYRLFSELVVKAYLASRPYAEEIIQMVTLMLESSLPCFKGPSTIKNLRERFQLNKTERQAAEFMIARIRESHGNSRTILYDQFQNLQNGIPYNY</sequence>
<dbReference type="GO" id="GO:0048015">
    <property type="term" value="P:phosphatidylinositol-mediated signaling"/>
    <property type="evidence" value="ECO:0007669"/>
    <property type="project" value="TreeGrafter"/>
</dbReference>
<dbReference type="InterPro" id="IPR015433">
    <property type="entry name" value="PI3/4_kinase"/>
</dbReference>
<evidence type="ECO:0000256" key="7">
    <source>
        <dbReference type="ARBA" id="ARBA00022840"/>
    </source>
</evidence>
<comment type="similarity">
    <text evidence="2">Belongs to the PI3/PI4-kinase family. Type III PI4K subfamily.</text>
</comment>
<dbReference type="PROSITE" id="PS51545">
    <property type="entry name" value="PIK_HELICAL"/>
    <property type="match status" value="1"/>
</dbReference>
<reference evidence="10 11" key="1">
    <citation type="journal article" date="2019" name="Sci. Rep.">
        <title>Comparative genomics of chytrid fungi reveal insights into the obligate biotrophic and pathogenic lifestyle of Synchytrium endobioticum.</title>
        <authorList>
            <person name="van de Vossenberg B.T.L.H."/>
            <person name="Warris S."/>
            <person name="Nguyen H.D.T."/>
            <person name="van Gent-Pelzer M.P.E."/>
            <person name="Joly D.L."/>
            <person name="van de Geest H.C."/>
            <person name="Bonants P.J.M."/>
            <person name="Smith D.S."/>
            <person name="Levesque C.A."/>
            <person name="van der Lee T.A.J."/>
        </authorList>
    </citation>
    <scope>NUCLEOTIDE SEQUENCE [LARGE SCALE GENOMIC DNA]</scope>
    <source>
        <strain evidence="10 11">JEL517</strain>
    </source>
</reference>
<evidence type="ECO:0000259" key="8">
    <source>
        <dbReference type="PROSITE" id="PS50290"/>
    </source>
</evidence>
<dbReference type="InterPro" id="IPR045495">
    <property type="entry name" value="PI4K_N"/>
</dbReference>
<dbReference type="InterPro" id="IPR042236">
    <property type="entry name" value="PI3K_accessory_sf"/>
</dbReference>
<keyword evidence="4" id="KW-0808">Transferase</keyword>
<organism evidence="10 11">
    <name type="scientific">Synchytrium microbalum</name>
    <dbReference type="NCBI Taxonomy" id="1806994"/>
    <lineage>
        <taxon>Eukaryota</taxon>
        <taxon>Fungi</taxon>
        <taxon>Fungi incertae sedis</taxon>
        <taxon>Chytridiomycota</taxon>
        <taxon>Chytridiomycota incertae sedis</taxon>
        <taxon>Chytridiomycetes</taxon>
        <taxon>Synchytriales</taxon>
        <taxon>Synchytriaceae</taxon>
        <taxon>Synchytrium</taxon>
    </lineage>
</organism>
<dbReference type="Pfam" id="PF00613">
    <property type="entry name" value="PI3Ka"/>
    <property type="match status" value="1"/>
</dbReference>
<dbReference type="PROSITE" id="PS00916">
    <property type="entry name" value="PI3_4_KINASE_2"/>
    <property type="match status" value="1"/>
</dbReference>
<dbReference type="InterPro" id="IPR018936">
    <property type="entry name" value="PI3/4_kinase_CS"/>
</dbReference>
<evidence type="ECO:0000313" key="10">
    <source>
        <dbReference type="EMBL" id="TPX38337.1"/>
    </source>
</evidence>
<dbReference type="OrthoDB" id="10264149at2759"/>
<dbReference type="Gene3D" id="1.10.1070.11">
    <property type="entry name" value="Phosphatidylinositol 3-/4-kinase, catalytic domain"/>
    <property type="match status" value="1"/>
</dbReference>
<evidence type="ECO:0000256" key="4">
    <source>
        <dbReference type="ARBA" id="ARBA00022679"/>
    </source>
</evidence>
<keyword evidence="7" id="KW-0067">ATP-binding</keyword>
<dbReference type="STRING" id="1806994.A0A507CB98"/>
<accession>A0A507CB98</accession>
<dbReference type="SUPFAM" id="SSF56112">
    <property type="entry name" value="Protein kinase-like (PK-like)"/>
    <property type="match status" value="1"/>
</dbReference>
<dbReference type="Pfam" id="PF00454">
    <property type="entry name" value="PI3_PI4_kinase"/>
    <property type="match status" value="2"/>
</dbReference>
<dbReference type="GO" id="GO:0046854">
    <property type="term" value="P:phosphatidylinositol phosphate biosynthetic process"/>
    <property type="evidence" value="ECO:0007669"/>
    <property type="project" value="InterPro"/>
</dbReference>
<dbReference type="SMART" id="SM00145">
    <property type="entry name" value="PI3Ka"/>
    <property type="match status" value="1"/>
</dbReference>
<keyword evidence="11" id="KW-1185">Reference proteome</keyword>
<dbReference type="GO" id="GO:0005524">
    <property type="term" value="F:ATP binding"/>
    <property type="evidence" value="ECO:0007669"/>
    <property type="project" value="UniProtKB-KW"/>
</dbReference>
<dbReference type="InterPro" id="IPR016024">
    <property type="entry name" value="ARM-type_fold"/>
</dbReference>
<dbReference type="SMART" id="SM00146">
    <property type="entry name" value="PI3Kc"/>
    <property type="match status" value="1"/>
</dbReference>
<dbReference type="GeneID" id="42001549"/>
<proteinExistence type="inferred from homology"/>
<dbReference type="CDD" id="cd05167">
    <property type="entry name" value="PI4Kc_III_alpha"/>
    <property type="match status" value="1"/>
</dbReference>
<dbReference type="PANTHER" id="PTHR10048:SF15">
    <property type="entry name" value="PHOSPHATIDYLINOSITOL 4-KINASE ALPHA"/>
    <property type="match status" value="1"/>
</dbReference>
<dbReference type="InterPro" id="IPR011009">
    <property type="entry name" value="Kinase-like_dom_sf"/>
</dbReference>
<protein>
    <recommendedName>
        <fullName evidence="3">1-phosphatidylinositol 4-kinase</fullName>
        <ecNumber evidence="3">2.7.1.67</ecNumber>
    </recommendedName>
</protein>
<dbReference type="PROSITE" id="PS50290">
    <property type="entry name" value="PI3_4_KINASE_3"/>
    <property type="match status" value="1"/>
</dbReference>
<dbReference type="GO" id="GO:0005737">
    <property type="term" value="C:cytoplasm"/>
    <property type="evidence" value="ECO:0007669"/>
    <property type="project" value="TreeGrafter"/>
</dbReference>
<dbReference type="InterPro" id="IPR001263">
    <property type="entry name" value="PI3K_accessory_dom"/>
</dbReference>
<dbReference type="Pfam" id="PF19274">
    <property type="entry name" value="PI4K_N"/>
    <property type="match status" value="1"/>
</dbReference>
<comment type="catalytic activity">
    <reaction evidence="1">
        <text>a 1,2-diacyl-sn-glycero-3-phospho-(1D-myo-inositol) + ATP = a 1,2-diacyl-sn-glycero-3-phospho-(1D-myo-inositol 4-phosphate) + ADP + H(+)</text>
        <dbReference type="Rhea" id="RHEA:19877"/>
        <dbReference type="ChEBI" id="CHEBI:15378"/>
        <dbReference type="ChEBI" id="CHEBI:30616"/>
        <dbReference type="ChEBI" id="CHEBI:57880"/>
        <dbReference type="ChEBI" id="CHEBI:58178"/>
        <dbReference type="ChEBI" id="CHEBI:456216"/>
        <dbReference type="EC" id="2.7.1.67"/>
    </reaction>
</comment>
<dbReference type="SUPFAM" id="SSF48371">
    <property type="entry name" value="ARM repeat"/>
    <property type="match status" value="2"/>
</dbReference>
<dbReference type="PROSITE" id="PS00915">
    <property type="entry name" value="PI3_4_KINASE_1"/>
    <property type="match status" value="1"/>
</dbReference>
<evidence type="ECO:0000256" key="2">
    <source>
        <dbReference type="ARBA" id="ARBA00006209"/>
    </source>
</evidence>
<dbReference type="InterPro" id="IPR000403">
    <property type="entry name" value="PI3/4_kinase_cat_dom"/>
</dbReference>
<feature type="domain" description="PI3K/PI4K catalytic" evidence="8">
    <location>
        <begin position="1584"/>
        <end position="1846"/>
    </location>
</feature>
<dbReference type="Gene3D" id="1.25.40.70">
    <property type="entry name" value="Phosphatidylinositol 3-kinase, accessory domain (PIK)"/>
    <property type="match status" value="1"/>
</dbReference>
<dbReference type="FunFam" id="1.25.40.70:FF:000011">
    <property type="entry name" value="Phosphatidylinositol 4-kinase alpha"/>
    <property type="match status" value="1"/>
</dbReference>
<keyword evidence="5" id="KW-0547">Nucleotide-binding</keyword>
<evidence type="ECO:0000256" key="5">
    <source>
        <dbReference type="ARBA" id="ARBA00022741"/>
    </source>
</evidence>
<evidence type="ECO:0000259" key="9">
    <source>
        <dbReference type="PROSITE" id="PS51545"/>
    </source>
</evidence>
<feature type="domain" description="PIK helical" evidence="9">
    <location>
        <begin position="1311"/>
        <end position="1485"/>
    </location>
</feature>
<gene>
    <name evidence="10" type="ORF">SmJEL517_g00322</name>
</gene>
<dbReference type="GO" id="GO:0005886">
    <property type="term" value="C:plasma membrane"/>
    <property type="evidence" value="ECO:0007669"/>
    <property type="project" value="TreeGrafter"/>
</dbReference>
<evidence type="ECO:0000256" key="1">
    <source>
        <dbReference type="ARBA" id="ARBA00001686"/>
    </source>
</evidence>
<dbReference type="FunFam" id="3.30.1010.10:FF:000014">
    <property type="entry name" value="Phosphatidylinositol 4-kinase STT4"/>
    <property type="match status" value="1"/>
</dbReference>
<evidence type="ECO:0000313" key="11">
    <source>
        <dbReference type="Proteomes" id="UP000319731"/>
    </source>
</evidence>
<dbReference type="Proteomes" id="UP000319731">
    <property type="component" value="Unassembled WGS sequence"/>
</dbReference>
<dbReference type="EC" id="2.7.1.67" evidence="3"/>
<dbReference type="EMBL" id="QEAO01000001">
    <property type="protein sequence ID" value="TPX38337.1"/>
    <property type="molecule type" value="Genomic_DNA"/>
</dbReference>
<dbReference type="InterPro" id="IPR036940">
    <property type="entry name" value="PI3/4_kinase_cat_sf"/>
</dbReference>
<keyword evidence="6" id="KW-0418">Kinase</keyword>
<name>A0A507CB98_9FUNG</name>
<dbReference type="FunFam" id="1.10.1070.11:FF:000012">
    <property type="entry name" value="Phosphatidylinositol 4-kinase alpha 1"/>
    <property type="match status" value="1"/>
</dbReference>
<dbReference type="Gene3D" id="3.30.1010.10">
    <property type="entry name" value="Phosphatidylinositol 3-kinase Catalytic Subunit, Chain A, domain 4"/>
    <property type="match status" value="1"/>
</dbReference>